<dbReference type="EMBL" id="JACHMK010000001">
    <property type="protein sequence ID" value="MBB6335691.1"/>
    <property type="molecule type" value="Genomic_DNA"/>
</dbReference>
<keyword evidence="3" id="KW-1185">Reference proteome</keyword>
<dbReference type="Gene3D" id="2.40.30.10">
    <property type="entry name" value="Translation factors"/>
    <property type="match status" value="1"/>
</dbReference>
<dbReference type="InterPro" id="IPR017938">
    <property type="entry name" value="Riboflavin_synthase-like_b-brl"/>
</dbReference>
<dbReference type="Gene3D" id="3.40.50.80">
    <property type="entry name" value="Nucleotide-binding domain of ferredoxin-NADP reductase (FNR) module"/>
    <property type="match status" value="1"/>
</dbReference>
<dbReference type="InterPro" id="IPR007037">
    <property type="entry name" value="SIP_rossman_dom"/>
</dbReference>
<name>A0A923IZU2_9ACTO</name>
<proteinExistence type="predicted"/>
<feature type="domain" description="FAD-binding FR-type" evidence="1">
    <location>
        <begin position="6"/>
        <end position="135"/>
    </location>
</feature>
<dbReference type="PANTHER" id="PTHR30157:SF0">
    <property type="entry name" value="NADPH-DEPENDENT FERRIC-CHELATE REDUCTASE"/>
    <property type="match status" value="1"/>
</dbReference>
<evidence type="ECO:0000313" key="3">
    <source>
        <dbReference type="Proteomes" id="UP000617426"/>
    </source>
</evidence>
<dbReference type="AlphaFoldDB" id="A0A923IZU2"/>
<sequence>MGHEPFRFFRVRVVGIVDLTPSIRRMVFAGGDLDAFADPGRDQRIKLLLPAAEGGYEHLPSGPDWYREYRALPERRRGAMRTYTTRAVTGPAGARRVVVDMIRHGPLGPASAWCESARVGDEAVLLGPNAFFEGEPGGVDFVPPARTDAYLLGGDETAAPAIARILEELPAEARGIAVVEMPTEGDLDYLPGHPGIEVRALARGSAPRGEGLVAGVECAAAELLPVGIPGEVEEIDIDSEILWEVPRTAKGGAALKSTSLYAWLAAEASSVKAMRRHLVADRGIDRRSVAFMGYWREGRSED</sequence>
<protein>
    <submittedName>
        <fullName evidence="2">NADPH-dependent ferric siderophore reductase</fullName>
    </submittedName>
</protein>
<dbReference type="InterPro" id="IPR013113">
    <property type="entry name" value="SIP_FAD-bd"/>
</dbReference>
<organism evidence="2 3">
    <name type="scientific">Schaalia hyovaginalis</name>
    <dbReference type="NCBI Taxonomy" id="29316"/>
    <lineage>
        <taxon>Bacteria</taxon>
        <taxon>Bacillati</taxon>
        <taxon>Actinomycetota</taxon>
        <taxon>Actinomycetes</taxon>
        <taxon>Actinomycetales</taxon>
        <taxon>Actinomycetaceae</taxon>
        <taxon>Schaalia</taxon>
    </lineage>
</organism>
<dbReference type="PANTHER" id="PTHR30157">
    <property type="entry name" value="FERRIC REDUCTASE, NADPH-DEPENDENT"/>
    <property type="match status" value="1"/>
</dbReference>
<dbReference type="GO" id="GO:0016491">
    <property type="term" value="F:oxidoreductase activity"/>
    <property type="evidence" value="ECO:0007669"/>
    <property type="project" value="InterPro"/>
</dbReference>
<evidence type="ECO:0000259" key="1">
    <source>
        <dbReference type="PROSITE" id="PS51384"/>
    </source>
</evidence>
<evidence type="ECO:0000313" key="2">
    <source>
        <dbReference type="EMBL" id="MBB6335691.1"/>
    </source>
</evidence>
<reference evidence="2" key="1">
    <citation type="submission" date="2020-08" db="EMBL/GenBank/DDBJ databases">
        <title>Sequencing the genomes of 1000 actinobacteria strains.</title>
        <authorList>
            <person name="Klenk H.-P."/>
        </authorList>
    </citation>
    <scope>NUCLEOTIDE SEQUENCE</scope>
    <source>
        <strain evidence="2">DSM 10695</strain>
    </source>
</reference>
<dbReference type="InterPro" id="IPR039261">
    <property type="entry name" value="FNR_nucleotide-bd"/>
</dbReference>
<dbReference type="RefSeq" id="WP_184454212.1">
    <property type="nucleotide sequence ID" value="NZ_JACHMK010000001.1"/>
</dbReference>
<dbReference type="CDD" id="cd06193">
    <property type="entry name" value="siderophore_interacting"/>
    <property type="match status" value="1"/>
</dbReference>
<dbReference type="InterPro" id="IPR017927">
    <property type="entry name" value="FAD-bd_FR_type"/>
</dbReference>
<gene>
    <name evidence="2" type="ORF">HD592_002256</name>
</gene>
<dbReference type="Proteomes" id="UP000617426">
    <property type="component" value="Unassembled WGS sequence"/>
</dbReference>
<dbReference type="SUPFAM" id="SSF63380">
    <property type="entry name" value="Riboflavin synthase domain-like"/>
    <property type="match status" value="1"/>
</dbReference>
<comment type="caution">
    <text evidence="2">The sequence shown here is derived from an EMBL/GenBank/DDBJ whole genome shotgun (WGS) entry which is preliminary data.</text>
</comment>
<accession>A0A923IZU2</accession>
<dbReference type="InterPro" id="IPR039374">
    <property type="entry name" value="SIP_fam"/>
</dbReference>
<dbReference type="PROSITE" id="PS51384">
    <property type="entry name" value="FAD_FR"/>
    <property type="match status" value="1"/>
</dbReference>
<dbReference type="Pfam" id="PF08021">
    <property type="entry name" value="FAD_binding_9"/>
    <property type="match status" value="1"/>
</dbReference>
<dbReference type="Pfam" id="PF04954">
    <property type="entry name" value="SIP"/>
    <property type="match status" value="1"/>
</dbReference>
<dbReference type="GeneID" id="85978554"/>